<keyword evidence="2 10" id="KW-0723">Serine/threonine-protein kinase</keyword>
<proteinExistence type="inferred from homology"/>
<evidence type="ECO:0000256" key="9">
    <source>
        <dbReference type="PROSITE-ProRule" id="PRU10141"/>
    </source>
</evidence>
<dbReference type="CDD" id="cd05123">
    <property type="entry name" value="STKc_AGC"/>
    <property type="match status" value="1"/>
</dbReference>
<dbReference type="GO" id="GO:0005524">
    <property type="term" value="F:ATP binding"/>
    <property type="evidence" value="ECO:0007669"/>
    <property type="project" value="UniProtKB-UniRule"/>
</dbReference>
<dbReference type="FunFam" id="1.10.510.10:FF:000008">
    <property type="entry name" value="Non-specific serine/threonine protein kinase"/>
    <property type="match status" value="1"/>
</dbReference>
<keyword evidence="3" id="KW-0808">Transferase</keyword>
<comment type="catalytic activity">
    <reaction evidence="7">
        <text>L-threonyl-[protein] + ATP = O-phospho-L-threonyl-[protein] + ADP + H(+)</text>
        <dbReference type="Rhea" id="RHEA:46608"/>
        <dbReference type="Rhea" id="RHEA-COMP:11060"/>
        <dbReference type="Rhea" id="RHEA-COMP:11605"/>
        <dbReference type="ChEBI" id="CHEBI:15378"/>
        <dbReference type="ChEBI" id="CHEBI:30013"/>
        <dbReference type="ChEBI" id="CHEBI:30616"/>
        <dbReference type="ChEBI" id="CHEBI:61977"/>
        <dbReference type="ChEBI" id="CHEBI:456216"/>
        <dbReference type="EC" id="2.7.11.11"/>
    </reaction>
</comment>
<evidence type="ECO:0000259" key="11">
    <source>
        <dbReference type="PROSITE" id="PS50011"/>
    </source>
</evidence>
<dbReference type="OrthoDB" id="63267at2759"/>
<feature type="domain" description="Protein kinase" evidence="11">
    <location>
        <begin position="7"/>
        <end position="261"/>
    </location>
</feature>
<keyword evidence="4 9" id="KW-0547">Nucleotide-binding</keyword>
<dbReference type="InterPro" id="IPR017441">
    <property type="entry name" value="Protein_kinase_ATP_BS"/>
</dbReference>
<protein>
    <recommendedName>
        <fullName evidence="1">cAMP-dependent protein kinase</fullName>
        <ecNumber evidence="1">2.7.11.11</ecNumber>
    </recommendedName>
</protein>
<dbReference type="SUPFAM" id="SSF56112">
    <property type="entry name" value="Protein kinase-like (PK-like)"/>
    <property type="match status" value="1"/>
</dbReference>
<dbReference type="InParanoid" id="A0A0B2UK23"/>
<gene>
    <name evidence="13" type="ORF">M896_080440</name>
</gene>
<keyword evidence="5 13" id="KW-0418">Kinase</keyword>
<evidence type="ECO:0000256" key="4">
    <source>
        <dbReference type="ARBA" id="ARBA00022741"/>
    </source>
</evidence>
<evidence type="ECO:0000313" key="13">
    <source>
        <dbReference type="EMBL" id="KHN69310.1"/>
    </source>
</evidence>
<name>A0A0B2UK23_9MICR</name>
<dbReference type="VEuPathDB" id="MicrosporidiaDB:M896_080440"/>
<dbReference type="AlphaFoldDB" id="A0A0B2UK23"/>
<comment type="catalytic activity">
    <reaction evidence="8">
        <text>L-seryl-[protein] + ATP = O-phospho-L-seryl-[protein] + ADP + H(+)</text>
        <dbReference type="Rhea" id="RHEA:17989"/>
        <dbReference type="Rhea" id="RHEA-COMP:9863"/>
        <dbReference type="Rhea" id="RHEA-COMP:11604"/>
        <dbReference type="ChEBI" id="CHEBI:15378"/>
        <dbReference type="ChEBI" id="CHEBI:29999"/>
        <dbReference type="ChEBI" id="CHEBI:30616"/>
        <dbReference type="ChEBI" id="CHEBI:83421"/>
        <dbReference type="ChEBI" id="CHEBI:456216"/>
        <dbReference type="EC" id="2.7.11.11"/>
    </reaction>
</comment>
<dbReference type="HOGENOM" id="CLU_000288_63_5_1"/>
<dbReference type="RefSeq" id="XP_014563352.1">
    <property type="nucleotide sequence ID" value="XM_014707866.1"/>
</dbReference>
<dbReference type="EC" id="2.7.11.11" evidence="1"/>
<evidence type="ECO:0000256" key="8">
    <source>
        <dbReference type="ARBA" id="ARBA00047454"/>
    </source>
</evidence>
<reference evidence="13 14" key="1">
    <citation type="journal article" date="2014" name="MBio">
        <title>The Ordospora colligata genome; evolution of extreme reduction in microsporidia and host-to-parasite horizontal gene transfer.</title>
        <authorList>
            <person name="Pombert J.-F."/>
            <person name="Haag K.L."/>
            <person name="Beidas S."/>
            <person name="Ebert D."/>
            <person name="Keeling P.J."/>
        </authorList>
    </citation>
    <scope>NUCLEOTIDE SEQUENCE [LARGE SCALE GENOMIC DNA]</scope>
    <source>
        <strain evidence="13 14">OC4</strain>
    </source>
</reference>
<evidence type="ECO:0000256" key="1">
    <source>
        <dbReference type="ARBA" id="ARBA00012444"/>
    </source>
</evidence>
<dbReference type="InterPro" id="IPR011009">
    <property type="entry name" value="Kinase-like_dom_sf"/>
</dbReference>
<evidence type="ECO:0000256" key="10">
    <source>
        <dbReference type="RuleBase" id="RU000304"/>
    </source>
</evidence>
<dbReference type="STRING" id="1354746.A0A0B2UK23"/>
<dbReference type="InterPro" id="IPR045270">
    <property type="entry name" value="STKc_AGC"/>
</dbReference>
<dbReference type="Proteomes" id="UP000031056">
    <property type="component" value="Unassembled WGS sequence"/>
</dbReference>
<evidence type="ECO:0000256" key="6">
    <source>
        <dbReference type="ARBA" id="ARBA00022840"/>
    </source>
</evidence>
<evidence type="ECO:0000256" key="5">
    <source>
        <dbReference type="ARBA" id="ARBA00022777"/>
    </source>
</evidence>
<dbReference type="Pfam" id="PF00069">
    <property type="entry name" value="Pkinase"/>
    <property type="match status" value="1"/>
</dbReference>
<dbReference type="GO" id="GO:0005952">
    <property type="term" value="C:cAMP-dependent protein kinase complex"/>
    <property type="evidence" value="ECO:0007669"/>
    <property type="project" value="TreeGrafter"/>
</dbReference>
<feature type="binding site" evidence="9">
    <location>
        <position position="37"/>
    </location>
    <ligand>
        <name>ATP</name>
        <dbReference type="ChEBI" id="CHEBI:30616"/>
    </ligand>
</feature>
<dbReference type="EMBL" id="JOKQ01000008">
    <property type="protein sequence ID" value="KHN69310.1"/>
    <property type="molecule type" value="Genomic_DNA"/>
</dbReference>
<dbReference type="SMART" id="SM00220">
    <property type="entry name" value="S_TKc"/>
    <property type="match status" value="1"/>
</dbReference>
<dbReference type="GeneID" id="26262084"/>
<dbReference type="GO" id="GO:0004691">
    <property type="term" value="F:cAMP-dependent protein kinase activity"/>
    <property type="evidence" value="ECO:0007669"/>
    <property type="project" value="UniProtKB-EC"/>
</dbReference>
<dbReference type="InterPro" id="IPR000719">
    <property type="entry name" value="Prot_kinase_dom"/>
</dbReference>
<accession>A0A0B2UK23</accession>
<feature type="domain" description="AGC-kinase C-terminal" evidence="12">
    <location>
        <begin position="262"/>
        <end position="326"/>
    </location>
</feature>
<dbReference type="PROSITE" id="PS00108">
    <property type="entry name" value="PROTEIN_KINASE_ST"/>
    <property type="match status" value="1"/>
</dbReference>
<dbReference type="Gene3D" id="3.30.200.20">
    <property type="entry name" value="Phosphorylase Kinase, domain 1"/>
    <property type="match status" value="1"/>
</dbReference>
<organism evidence="13 14">
    <name type="scientific">Ordospora colligata OC4</name>
    <dbReference type="NCBI Taxonomy" id="1354746"/>
    <lineage>
        <taxon>Eukaryota</taxon>
        <taxon>Fungi</taxon>
        <taxon>Fungi incertae sedis</taxon>
        <taxon>Microsporidia</taxon>
        <taxon>Ordosporidae</taxon>
        <taxon>Ordospora</taxon>
    </lineage>
</organism>
<keyword evidence="14" id="KW-1185">Reference proteome</keyword>
<sequence length="326" mass="37399">MLRIKDFRIGRVLGVGAFGKVHLATIDDDPEMMFAVKILGFRKLLKQRLVDQLESEVSILRQLCGCVFIAKLFATDFHNGKVRLIMEYVSGGELFYWLKKCGRFNEKMARFYAAEIICALRYIHNKGILYRDLKPENILIASNGHIKLVDFGFAAYEHEAIYMISGTPEYMSPEKLGSEDDGRASDYWGLGIILYEMICGDPPFYDESAEIIYHKILEAQVEFPHYVSSSARSLITGLLSKNRITRLGSRGIHEITDHLFFEGINWDDAENRRMVPPFIPRYYNGSADPNDSQEENSSEDEGIVFRPYKHIKAAYTGKRNQFEGFQ</sequence>
<comment type="caution">
    <text evidence="13">The sequence shown here is derived from an EMBL/GenBank/DDBJ whole genome shotgun (WGS) entry which is preliminary data.</text>
</comment>
<evidence type="ECO:0000256" key="2">
    <source>
        <dbReference type="ARBA" id="ARBA00022527"/>
    </source>
</evidence>
<dbReference type="PROSITE" id="PS51285">
    <property type="entry name" value="AGC_KINASE_CTER"/>
    <property type="match status" value="1"/>
</dbReference>
<keyword evidence="6 9" id="KW-0067">ATP-binding</keyword>
<dbReference type="InterPro" id="IPR008271">
    <property type="entry name" value="Ser/Thr_kinase_AS"/>
</dbReference>
<evidence type="ECO:0000256" key="7">
    <source>
        <dbReference type="ARBA" id="ARBA00047292"/>
    </source>
</evidence>
<dbReference type="FunCoup" id="A0A0B2UK23">
    <property type="interactions" value="95"/>
</dbReference>
<evidence type="ECO:0000256" key="3">
    <source>
        <dbReference type="ARBA" id="ARBA00022679"/>
    </source>
</evidence>
<dbReference type="InterPro" id="IPR000961">
    <property type="entry name" value="AGC-kinase_C"/>
</dbReference>
<dbReference type="PROSITE" id="PS00107">
    <property type="entry name" value="PROTEIN_KINASE_ATP"/>
    <property type="match status" value="1"/>
</dbReference>
<dbReference type="PANTHER" id="PTHR24353">
    <property type="entry name" value="CYCLIC NUCLEOTIDE-DEPENDENT PROTEIN KINASE"/>
    <property type="match status" value="1"/>
</dbReference>
<comment type="similarity">
    <text evidence="10">Belongs to the protein kinase superfamily.</text>
</comment>
<dbReference type="PANTHER" id="PTHR24353:SF37">
    <property type="entry name" value="CAMP-DEPENDENT PROTEIN KINASE CATALYTIC SUBUNIT PRKX"/>
    <property type="match status" value="1"/>
</dbReference>
<evidence type="ECO:0000313" key="14">
    <source>
        <dbReference type="Proteomes" id="UP000031056"/>
    </source>
</evidence>
<evidence type="ECO:0000259" key="12">
    <source>
        <dbReference type="PROSITE" id="PS51285"/>
    </source>
</evidence>
<dbReference type="PROSITE" id="PS50011">
    <property type="entry name" value="PROTEIN_KINASE_DOM"/>
    <property type="match status" value="1"/>
</dbReference>
<dbReference type="Gene3D" id="1.10.510.10">
    <property type="entry name" value="Transferase(Phosphotransferase) domain 1"/>
    <property type="match status" value="1"/>
</dbReference>